<accession>A0A1R3L6K6</accession>
<dbReference type="EMBL" id="KV863636">
    <property type="protein sequence ID" value="ONK55238.1"/>
    <property type="molecule type" value="Genomic_DNA"/>
</dbReference>
<gene>
    <name evidence="1" type="ORF">A4U43_UnF6030</name>
</gene>
<protein>
    <submittedName>
        <fullName evidence="1">Uncharacterized protein</fullName>
    </submittedName>
</protein>
<evidence type="ECO:0000313" key="2">
    <source>
        <dbReference type="Proteomes" id="UP000243459"/>
    </source>
</evidence>
<reference evidence="2" key="1">
    <citation type="journal article" date="2017" name="Nat. Commun.">
        <title>The asparagus genome sheds light on the origin and evolution of a young Y chromosome.</title>
        <authorList>
            <person name="Harkess A."/>
            <person name="Zhou J."/>
            <person name="Xu C."/>
            <person name="Bowers J.E."/>
            <person name="Van der Hulst R."/>
            <person name="Ayyampalayam S."/>
            <person name="Mercati F."/>
            <person name="Riccardi P."/>
            <person name="McKain M.R."/>
            <person name="Kakrana A."/>
            <person name="Tang H."/>
            <person name="Ray J."/>
            <person name="Groenendijk J."/>
            <person name="Arikit S."/>
            <person name="Mathioni S.M."/>
            <person name="Nakano M."/>
            <person name="Shan H."/>
            <person name="Telgmann-Rauber A."/>
            <person name="Kanno A."/>
            <person name="Yue Z."/>
            <person name="Chen H."/>
            <person name="Li W."/>
            <person name="Chen Y."/>
            <person name="Xu X."/>
            <person name="Zhang Y."/>
            <person name="Luo S."/>
            <person name="Chen H."/>
            <person name="Gao J."/>
            <person name="Mao Z."/>
            <person name="Pires J.C."/>
            <person name="Luo M."/>
            <person name="Kudrna D."/>
            <person name="Wing R.A."/>
            <person name="Meyers B.C."/>
            <person name="Yi K."/>
            <person name="Kong H."/>
            <person name="Lavrijsen P."/>
            <person name="Sunseri F."/>
            <person name="Falavigna A."/>
            <person name="Ye Y."/>
            <person name="Leebens-Mack J.H."/>
            <person name="Chen G."/>
        </authorList>
    </citation>
    <scope>NUCLEOTIDE SEQUENCE [LARGE SCALE GENOMIC DNA]</scope>
    <source>
        <strain evidence="2">cv. DH0086</strain>
    </source>
</reference>
<dbReference type="AlphaFoldDB" id="A0A1R3L6K6"/>
<dbReference type="Proteomes" id="UP000243459">
    <property type="component" value="Unassembled WGS sequence"/>
</dbReference>
<name>A0A1R3L6K6_ASPOF</name>
<organism evidence="1 2">
    <name type="scientific">Asparagus officinalis</name>
    <name type="common">Garden asparagus</name>
    <dbReference type="NCBI Taxonomy" id="4686"/>
    <lineage>
        <taxon>Eukaryota</taxon>
        <taxon>Viridiplantae</taxon>
        <taxon>Streptophyta</taxon>
        <taxon>Embryophyta</taxon>
        <taxon>Tracheophyta</taxon>
        <taxon>Spermatophyta</taxon>
        <taxon>Magnoliopsida</taxon>
        <taxon>Liliopsida</taxon>
        <taxon>Asparagales</taxon>
        <taxon>Asparagaceae</taxon>
        <taxon>Asparagoideae</taxon>
        <taxon>Asparagus</taxon>
    </lineage>
</organism>
<dbReference type="Gramene" id="ONK55238">
    <property type="protein sequence ID" value="ONK55238"/>
    <property type="gene ID" value="A4U43_UnF6030"/>
</dbReference>
<evidence type="ECO:0000313" key="1">
    <source>
        <dbReference type="EMBL" id="ONK55238.1"/>
    </source>
</evidence>
<keyword evidence="2" id="KW-1185">Reference proteome</keyword>
<proteinExistence type="predicted"/>
<sequence length="82" mass="8970">MRAAQSKACIDSAHFLKLFISSLQGVFLRGDVPNLKPASIRLCPHIARDWFYDEDKEHGIKVVVPGLSDCGQLRSKGAGSCL</sequence>